<name>A0ABQ9GN16_9NEOP</name>
<feature type="chain" id="PRO_5045278656" evidence="1">
    <location>
        <begin position="22"/>
        <end position="123"/>
    </location>
</feature>
<protein>
    <submittedName>
        <fullName evidence="2">Uncharacterized protein</fullName>
    </submittedName>
</protein>
<accession>A0ABQ9GN16</accession>
<organism evidence="2 3">
    <name type="scientific">Dryococelus australis</name>
    <dbReference type="NCBI Taxonomy" id="614101"/>
    <lineage>
        <taxon>Eukaryota</taxon>
        <taxon>Metazoa</taxon>
        <taxon>Ecdysozoa</taxon>
        <taxon>Arthropoda</taxon>
        <taxon>Hexapoda</taxon>
        <taxon>Insecta</taxon>
        <taxon>Pterygota</taxon>
        <taxon>Neoptera</taxon>
        <taxon>Polyneoptera</taxon>
        <taxon>Phasmatodea</taxon>
        <taxon>Verophasmatodea</taxon>
        <taxon>Anareolatae</taxon>
        <taxon>Phasmatidae</taxon>
        <taxon>Eurycanthinae</taxon>
        <taxon>Dryococelus</taxon>
    </lineage>
</organism>
<feature type="signal peptide" evidence="1">
    <location>
        <begin position="1"/>
        <end position="21"/>
    </location>
</feature>
<dbReference type="EMBL" id="JARBHB010000010">
    <property type="protein sequence ID" value="KAJ8873432.1"/>
    <property type="molecule type" value="Genomic_DNA"/>
</dbReference>
<gene>
    <name evidence="2" type="ORF">PR048_024249</name>
</gene>
<evidence type="ECO:0000313" key="2">
    <source>
        <dbReference type="EMBL" id="KAJ8873432.1"/>
    </source>
</evidence>
<sequence length="123" mass="13923">MVVCMCGGLVILSVMIPTSRTFFRNNPDKNDQRRYSQMPRFALAGLTATDYPPYIEIGILRLQKHGAQQDRRYTSMRQAAGKTMKSSAENMISTECDAGCASSVHAQYELVDEFFSHHDHFLL</sequence>
<comment type="caution">
    <text evidence="2">The sequence shown here is derived from an EMBL/GenBank/DDBJ whole genome shotgun (WGS) entry which is preliminary data.</text>
</comment>
<reference evidence="2 3" key="1">
    <citation type="submission" date="2023-02" db="EMBL/GenBank/DDBJ databases">
        <title>LHISI_Scaffold_Assembly.</title>
        <authorList>
            <person name="Stuart O.P."/>
            <person name="Cleave R."/>
            <person name="Magrath M.J.L."/>
            <person name="Mikheyev A.S."/>
        </authorList>
    </citation>
    <scope>NUCLEOTIDE SEQUENCE [LARGE SCALE GENOMIC DNA]</scope>
    <source>
        <strain evidence="2">Daus_M_001</strain>
        <tissue evidence="2">Leg muscle</tissue>
    </source>
</reference>
<evidence type="ECO:0000313" key="3">
    <source>
        <dbReference type="Proteomes" id="UP001159363"/>
    </source>
</evidence>
<proteinExistence type="predicted"/>
<evidence type="ECO:0000256" key="1">
    <source>
        <dbReference type="SAM" id="SignalP"/>
    </source>
</evidence>
<dbReference type="Proteomes" id="UP001159363">
    <property type="component" value="Chromosome 9"/>
</dbReference>
<keyword evidence="3" id="KW-1185">Reference proteome</keyword>
<keyword evidence="1" id="KW-0732">Signal</keyword>